<evidence type="ECO:0000313" key="8">
    <source>
        <dbReference type="Proteomes" id="UP000009168"/>
    </source>
</evidence>
<dbReference type="InterPro" id="IPR036710">
    <property type="entry name" value="RNA_pol_Rpb5_N_sf"/>
</dbReference>
<dbReference type="GeneID" id="7825357"/>
<dbReference type="GO" id="GO:0005665">
    <property type="term" value="C:RNA polymerase II, core complex"/>
    <property type="evidence" value="ECO:0007669"/>
    <property type="project" value="TreeGrafter"/>
</dbReference>
<dbReference type="Pfam" id="PF01191">
    <property type="entry name" value="RNA_pol_Rpb5_C"/>
    <property type="match status" value="1"/>
</dbReference>
<sequence length="275" mass="32600">MSEDQRKSAQKWFKVYRTICEMARDRGYSEEAEQQLNLIKTKEQENMWIQNSMSNVQNSLTINSFSHDANQTDEHKFLGMEQHLYVFHSQTKLTDDILSSYDKTIQKYHESSIKNNPQLNVFINVVILVPEEKDIVTKKVQDIILISNKYFKDRIELFEKRQVEMNFNSKKQTDIKSETDDKGDVIQIFYKYEIFFFDDLVINITKHQLVPKHVPLNAIEKKKLMDKYKINDAQLPKILSTDPITKYFGLRTKQVFKIERDSETAGKYITYRIVS</sequence>
<reference evidence="8" key="1">
    <citation type="journal article" date="2006" name="PLoS Biol.">
        <title>Macronuclear genome sequence of the ciliate Tetrahymena thermophila, a model eukaryote.</title>
        <authorList>
            <person name="Eisen J.A."/>
            <person name="Coyne R.S."/>
            <person name="Wu M."/>
            <person name="Wu D."/>
            <person name="Thiagarajan M."/>
            <person name="Wortman J.R."/>
            <person name="Badger J.H."/>
            <person name="Ren Q."/>
            <person name="Amedeo P."/>
            <person name="Jones K.M."/>
            <person name="Tallon L.J."/>
            <person name="Delcher A.L."/>
            <person name="Salzberg S.L."/>
            <person name="Silva J.C."/>
            <person name="Haas B.J."/>
            <person name="Majoros W.H."/>
            <person name="Farzad M."/>
            <person name="Carlton J.M."/>
            <person name="Smith R.K. Jr."/>
            <person name="Garg J."/>
            <person name="Pearlman R.E."/>
            <person name="Karrer K.M."/>
            <person name="Sun L."/>
            <person name="Manning G."/>
            <person name="Elde N.C."/>
            <person name="Turkewitz A.P."/>
            <person name="Asai D.J."/>
            <person name="Wilkes D.E."/>
            <person name="Wang Y."/>
            <person name="Cai H."/>
            <person name="Collins K."/>
            <person name="Stewart B.A."/>
            <person name="Lee S.R."/>
            <person name="Wilamowska K."/>
            <person name="Weinberg Z."/>
            <person name="Ruzzo W.L."/>
            <person name="Wloga D."/>
            <person name="Gaertig J."/>
            <person name="Frankel J."/>
            <person name="Tsao C.-C."/>
            <person name="Gorovsky M.A."/>
            <person name="Keeling P.J."/>
            <person name="Waller R.F."/>
            <person name="Patron N.J."/>
            <person name="Cherry J.M."/>
            <person name="Stover N.A."/>
            <person name="Krieger C.J."/>
            <person name="del Toro C."/>
            <person name="Ryder H.F."/>
            <person name="Williamson S.C."/>
            <person name="Barbeau R.A."/>
            <person name="Hamilton E.P."/>
            <person name="Orias E."/>
        </authorList>
    </citation>
    <scope>NUCLEOTIDE SEQUENCE [LARGE SCALE GENOMIC DNA]</scope>
    <source>
        <strain evidence="8">SB210</strain>
    </source>
</reference>
<dbReference type="GO" id="GO:0006362">
    <property type="term" value="P:transcription elongation by RNA polymerase I"/>
    <property type="evidence" value="ECO:0007669"/>
    <property type="project" value="TreeGrafter"/>
</dbReference>
<dbReference type="eggNOG" id="KOG3218">
    <property type="taxonomic scope" value="Eukaryota"/>
</dbReference>
<name>Q24FV0_TETTS</name>
<dbReference type="GO" id="GO:0006366">
    <property type="term" value="P:transcription by RNA polymerase II"/>
    <property type="evidence" value="ECO:0007669"/>
    <property type="project" value="TreeGrafter"/>
</dbReference>
<evidence type="ECO:0000259" key="5">
    <source>
        <dbReference type="Pfam" id="PF01191"/>
    </source>
</evidence>
<dbReference type="SUPFAM" id="SSF53036">
    <property type="entry name" value="Eukaryotic RPB5 N-terminal domain"/>
    <property type="match status" value="1"/>
</dbReference>
<dbReference type="InterPro" id="IPR014381">
    <property type="entry name" value="Arch_Rpo5/euc_Rpb5"/>
</dbReference>
<dbReference type="KEGG" id="tet:TTHERM_00941450"/>
<evidence type="ECO:0000256" key="1">
    <source>
        <dbReference type="ARBA" id="ARBA00004123"/>
    </source>
</evidence>
<dbReference type="GO" id="GO:0005736">
    <property type="term" value="C:RNA polymerase I complex"/>
    <property type="evidence" value="ECO:0007669"/>
    <property type="project" value="TreeGrafter"/>
</dbReference>
<dbReference type="HOGENOM" id="CLU_058320_0_0_1"/>
<feature type="domain" description="RNA polymerase subunit H/Rpb5 C-terminal" evidence="5">
    <location>
        <begin position="202"/>
        <end position="274"/>
    </location>
</feature>
<dbReference type="Gene3D" id="3.40.1340.10">
    <property type="entry name" value="RNA polymerase, Rpb5, N-terminal domain"/>
    <property type="match status" value="1"/>
</dbReference>
<dbReference type="GO" id="GO:0003899">
    <property type="term" value="F:DNA-directed RNA polymerase activity"/>
    <property type="evidence" value="ECO:0007669"/>
    <property type="project" value="InterPro"/>
</dbReference>
<dbReference type="GO" id="GO:0003677">
    <property type="term" value="F:DNA binding"/>
    <property type="evidence" value="ECO:0007669"/>
    <property type="project" value="InterPro"/>
</dbReference>
<accession>Q24FV0</accession>
<evidence type="ECO:0000256" key="3">
    <source>
        <dbReference type="ARBA" id="ARBA00023242"/>
    </source>
</evidence>
<dbReference type="EMBL" id="GG662264">
    <property type="protein sequence ID" value="EAS06660.1"/>
    <property type="molecule type" value="Genomic_DNA"/>
</dbReference>
<dbReference type="HAMAP" id="MF_00025">
    <property type="entry name" value="RNApol_Rpo5_RPB5"/>
    <property type="match status" value="1"/>
</dbReference>
<dbReference type="PANTHER" id="PTHR10535:SF0">
    <property type="entry name" value="DNA-DIRECTED RNA POLYMERASES I, II, AND III SUBUNIT RPABC1"/>
    <property type="match status" value="1"/>
</dbReference>
<dbReference type="Gene3D" id="3.90.940.20">
    <property type="entry name" value="RPB5-like RNA polymerase subunit"/>
    <property type="match status" value="1"/>
</dbReference>
<dbReference type="OrthoDB" id="248779at2759"/>
<comment type="subcellular location">
    <subcellularLocation>
        <location evidence="1">Nucleus</location>
    </subcellularLocation>
</comment>
<proteinExistence type="inferred from homology"/>
<dbReference type="Proteomes" id="UP000009168">
    <property type="component" value="Unassembled WGS sequence"/>
</dbReference>
<feature type="domain" description="RNA polymerase Rpb5 N-terminal" evidence="6">
    <location>
        <begin position="8"/>
        <end position="89"/>
    </location>
</feature>
<keyword evidence="2" id="KW-0804">Transcription</keyword>
<protein>
    <submittedName>
        <fullName evidence="7">RNA polymerase Rpb5, carboxy-terminal domain protein</fullName>
    </submittedName>
</protein>
<dbReference type="SUPFAM" id="SSF55287">
    <property type="entry name" value="RPB5-like RNA polymerase subunit"/>
    <property type="match status" value="1"/>
</dbReference>
<keyword evidence="8" id="KW-1185">Reference proteome</keyword>
<evidence type="ECO:0000256" key="2">
    <source>
        <dbReference type="ARBA" id="ARBA00023163"/>
    </source>
</evidence>
<evidence type="ECO:0000259" key="6">
    <source>
        <dbReference type="Pfam" id="PF03871"/>
    </source>
</evidence>
<keyword evidence="3" id="KW-0539">Nucleus</keyword>
<evidence type="ECO:0000313" key="7">
    <source>
        <dbReference type="EMBL" id="EAS06660.1"/>
    </source>
</evidence>
<dbReference type="GO" id="GO:0005666">
    <property type="term" value="C:RNA polymerase III complex"/>
    <property type="evidence" value="ECO:0007669"/>
    <property type="project" value="TreeGrafter"/>
</dbReference>
<dbReference type="Pfam" id="PF03871">
    <property type="entry name" value="RNA_pol_Rpb5_N"/>
    <property type="match status" value="1"/>
</dbReference>
<dbReference type="RefSeq" id="XP_001026905.1">
    <property type="nucleotide sequence ID" value="XM_001026905.3"/>
</dbReference>
<dbReference type="GO" id="GO:0042797">
    <property type="term" value="P:tRNA transcription by RNA polymerase III"/>
    <property type="evidence" value="ECO:0007669"/>
    <property type="project" value="TreeGrafter"/>
</dbReference>
<dbReference type="AlphaFoldDB" id="Q24FV0"/>
<dbReference type="InterPro" id="IPR005571">
    <property type="entry name" value="RNA_pol_Rpb5_N"/>
</dbReference>
<organism evidence="7 8">
    <name type="scientific">Tetrahymena thermophila (strain SB210)</name>
    <dbReference type="NCBI Taxonomy" id="312017"/>
    <lineage>
        <taxon>Eukaryota</taxon>
        <taxon>Sar</taxon>
        <taxon>Alveolata</taxon>
        <taxon>Ciliophora</taxon>
        <taxon>Intramacronucleata</taxon>
        <taxon>Oligohymenophorea</taxon>
        <taxon>Hymenostomatida</taxon>
        <taxon>Tetrahymenina</taxon>
        <taxon>Tetrahymenidae</taxon>
        <taxon>Tetrahymena</taxon>
    </lineage>
</organism>
<dbReference type="STRING" id="312017.Q24FV0"/>
<comment type="similarity">
    <text evidence="4">Belongs to the archaeal Rpo5/eukaryotic RPB5 RNA polymerase subunit family.</text>
</comment>
<gene>
    <name evidence="7" type="ORF">TTHERM_00941450</name>
</gene>
<dbReference type="PANTHER" id="PTHR10535">
    <property type="entry name" value="DNA-DIRECTED RNA POLYMERASES I, II, AND III SUBUNIT RPABC1"/>
    <property type="match status" value="1"/>
</dbReference>
<dbReference type="InterPro" id="IPR035913">
    <property type="entry name" value="RPB5-like_sf"/>
</dbReference>
<dbReference type="InParanoid" id="Q24FV0"/>
<evidence type="ECO:0000256" key="4">
    <source>
        <dbReference type="ARBA" id="ARBA00025765"/>
    </source>
</evidence>
<dbReference type="FunFam" id="3.90.940.20:FF:000001">
    <property type="entry name" value="DNA-directed RNA polymerases I, II, and III subunit RPABC1"/>
    <property type="match status" value="1"/>
</dbReference>
<dbReference type="InterPro" id="IPR000783">
    <property type="entry name" value="RNA_pol_subH/Rpb5_C"/>
</dbReference>